<evidence type="ECO:0000313" key="1">
    <source>
        <dbReference type="EMBL" id="KFG39326.1"/>
    </source>
</evidence>
<proteinExistence type="predicted"/>
<name>A0A086K4K8_TOXGO</name>
<organism evidence="1 2">
    <name type="scientific">Toxoplasma gondii GAB2-2007-GAL-DOM2</name>
    <dbReference type="NCBI Taxonomy" id="1130820"/>
    <lineage>
        <taxon>Eukaryota</taxon>
        <taxon>Sar</taxon>
        <taxon>Alveolata</taxon>
        <taxon>Apicomplexa</taxon>
        <taxon>Conoidasida</taxon>
        <taxon>Coccidia</taxon>
        <taxon>Eucoccidiorida</taxon>
        <taxon>Eimeriorina</taxon>
        <taxon>Sarcocystidae</taxon>
        <taxon>Toxoplasma</taxon>
    </lineage>
</organism>
<dbReference type="AlphaFoldDB" id="A0A086K4K8"/>
<gene>
    <name evidence="1" type="ORF">TGDOM2_240755</name>
</gene>
<accession>A0A086K4K8</accession>
<dbReference type="Proteomes" id="UP000028837">
    <property type="component" value="Unassembled WGS sequence"/>
</dbReference>
<reference evidence="1 2" key="1">
    <citation type="submission" date="2014-02" db="EMBL/GenBank/DDBJ databases">
        <authorList>
            <person name="Sibley D."/>
            <person name="Venepally P."/>
            <person name="Karamycheva S."/>
            <person name="Hadjithomas M."/>
            <person name="Khan A."/>
            <person name="Brunk B."/>
            <person name="Roos D."/>
            <person name="Caler E."/>
            <person name="Lorenzi H."/>
        </authorList>
    </citation>
    <scope>NUCLEOTIDE SEQUENCE [LARGE SCALE GENOMIC DNA]</scope>
    <source>
        <strain evidence="1 2">GAB2-2007-GAL-DOM2</strain>
    </source>
</reference>
<protein>
    <submittedName>
        <fullName evidence="1">Uncharacterized protein</fullName>
    </submittedName>
</protein>
<dbReference type="EMBL" id="AHZU02000858">
    <property type="protein sequence ID" value="KFG39326.1"/>
    <property type="molecule type" value="Genomic_DNA"/>
</dbReference>
<dbReference type="VEuPathDB" id="ToxoDB:TGDOM2_240755"/>
<evidence type="ECO:0000313" key="2">
    <source>
        <dbReference type="Proteomes" id="UP000028837"/>
    </source>
</evidence>
<comment type="caution">
    <text evidence="1">The sequence shown here is derived from an EMBL/GenBank/DDBJ whole genome shotgun (WGS) entry which is preliminary data.</text>
</comment>
<sequence>MSTDSGVLRPPVCLLGRVSRRLPSHLSSSLAVPSPFVLVCGNARRNSRQKDSSVQATRGRDLAHIGLVALLTTGSKTNSRSFFALHSPKTTAASSIFSL</sequence>